<comment type="caution">
    <text evidence="1">The sequence shown here is derived from an EMBL/GenBank/DDBJ whole genome shotgun (WGS) entry which is preliminary data.</text>
</comment>
<evidence type="ECO:0000313" key="2">
    <source>
        <dbReference type="Proteomes" id="UP001222027"/>
    </source>
</evidence>
<reference evidence="1 2" key="1">
    <citation type="submission" date="2022-12" db="EMBL/GenBank/DDBJ databases">
        <title>Chromosome-scale assembly of the Ensete ventricosum genome.</title>
        <authorList>
            <person name="Dussert Y."/>
            <person name="Stocks J."/>
            <person name="Wendawek A."/>
            <person name="Woldeyes F."/>
            <person name="Nichols R.A."/>
            <person name="Borrell J.S."/>
        </authorList>
    </citation>
    <scope>NUCLEOTIDE SEQUENCE [LARGE SCALE GENOMIC DNA]</scope>
    <source>
        <strain evidence="2">cv. Maze</strain>
        <tissue evidence="1">Seeds</tissue>
    </source>
</reference>
<dbReference type="InterPro" id="IPR044678">
    <property type="entry name" value="COR27/28"/>
</dbReference>
<name>A0AAV8NZV0_ENSVE</name>
<gene>
    <name evidence="1" type="ORF">OPV22_034925</name>
</gene>
<dbReference type="AlphaFoldDB" id="A0AAV8NZV0"/>
<dbReference type="GO" id="GO:0042752">
    <property type="term" value="P:regulation of circadian rhythm"/>
    <property type="evidence" value="ECO:0007669"/>
    <property type="project" value="InterPro"/>
</dbReference>
<sequence>MGDGSSSQLITAGISASEGRSKDPLLMDSGSNRWTDEKHILFLNSMEQSFVNELYNEQYRSKAFLGWLSRIKKRTEPSGPYENDLKSGQLKVLRKGCWENLRFERDSSHTDIENGSFTLSANPWFQHFRSPLVMKQRDLNSSDGIGDIKFIRPAAKMASERLDEEATNSKHICHQDSIGSSTEVSDQNFIADELIVGKRSSGICRKRRSGTALVHGPIDDQVIPCRKALITTSSDENQACRHPTNAGSGAKISEAITGIVTAETEASPCDRSLPSPLRCFAGDSGLSRPLRLLTASKVVASVAIFSVAGIDHSRSLC</sequence>
<proteinExistence type="predicted"/>
<dbReference type="EMBL" id="JAQQAF010000016">
    <property type="protein sequence ID" value="KAJ8456009.1"/>
    <property type="molecule type" value="Genomic_DNA"/>
</dbReference>
<accession>A0AAV8NZV0</accession>
<keyword evidence="2" id="KW-1185">Reference proteome</keyword>
<dbReference type="PANTHER" id="PTHR33676:SF3">
    <property type="entry name" value="COLD-REGULATED PROTEIN 27"/>
    <property type="match status" value="1"/>
</dbReference>
<protein>
    <submittedName>
        <fullName evidence="1">Uncharacterized protein</fullName>
    </submittedName>
</protein>
<organism evidence="1 2">
    <name type="scientific">Ensete ventricosum</name>
    <name type="common">Abyssinian banana</name>
    <name type="synonym">Musa ensete</name>
    <dbReference type="NCBI Taxonomy" id="4639"/>
    <lineage>
        <taxon>Eukaryota</taxon>
        <taxon>Viridiplantae</taxon>
        <taxon>Streptophyta</taxon>
        <taxon>Embryophyta</taxon>
        <taxon>Tracheophyta</taxon>
        <taxon>Spermatophyta</taxon>
        <taxon>Magnoliopsida</taxon>
        <taxon>Liliopsida</taxon>
        <taxon>Zingiberales</taxon>
        <taxon>Musaceae</taxon>
        <taxon>Ensete</taxon>
    </lineage>
</organism>
<dbReference type="Proteomes" id="UP001222027">
    <property type="component" value="Unassembled WGS sequence"/>
</dbReference>
<evidence type="ECO:0000313" key="1">
    <source>
        <dbReference type="EMBL" id="KAJ8456009.1"/>
    </source>
</evidence>
<dbReference type="PANTHER" id="PTHR33676">
    <property type="entry name" value="COLD REGULATED PROTEIN 27"/>
    <property type="match status" value="1"/>
</dbReference>
<dbReference type="GO" id="GO:0009409">
    <property type="term" value="P:response to cold"/>
    <property type="evidence" value="ECO:0007669"/>
    <property type="project" value="InterPro"/>
</dbReference>